<dbReference type="RefSeq" id="WP_302883533.1">
    <property type="nucleotide sequence ID" value="NZ_JAUMIT010000002.1"/>
</dbReference>
<keyword evidence="1" id="KW-1133">Transmembrane helix</keyword>
<organism evidence="2 3">
    <name type="scientific">Wenyingzhuangia gilva</name>
    <dbReference type="NCBI Taxonomy" id="3057677"/>
    <lineage>
        <taxon>Bacteria</taxon>
        <taxon>Pseudomonadati</taxon>
        <taxon>Bacteroidota</taxon>
        <taxon>Flavobacteriia</taxon>
        <taxon>Flavobacteriales</taxon>
        <taxon>Flavobacteriaceae</taxon>
        <taxon>Wenyingzhuangia</taxon>
    </lineage>
</organism>
<feature type="transmembrane region" description="Helical" evidence="1">
    <location>
        <begin position="36"/>
        <end position="59"/>
    </location>
</feature>
<keyword evidence="1" id="KW-0472">Membrane</keyword>
<comment type="caution">
    <text evidence="2">The sequence shown here is derived from an EMBL/GenBank/DDBJ whole genome shotgun (WGS) entry which is preliminary data.</text>
</comment>
<dbReference type="Proteomes" id="UP001168642">
    <property type="component" value="Unassembled WGS sequence"/>
</dbReference>
<keyword evidence="3" id="KW-1185">Reference proteome</keyword>
<protein>
    <submittedName>
        <fullName evidence="2">PspC domain-containing protein</fullName>
    </submittedName>
</protein>
<keyword evidence="1" id="KW-0812">Transmembrane</keyword>
<reference evidence="2" key="1">
    <citation type="submission" date="2023-07" db="EMBL/GenBank/DDBJ databases">
        <title>Wenyingzhuangia sp. chi5 genome sequencing and assembly.</title>
        <authorList>
            <person name="Park S."/>
        </authorList>
    </citation>
    <scope>NUCLEOTIDE SEQUENCE</scope>
    <source>
        <strain evidence="2">Chi5</strain>
    </source>
</reference>
<proteinExistence type="predicted"/>
<evidence type="ECO:0000256" key="1">
    <source>
        <dbReference type="SAM" id="Phobius"/>
    </source>
</evidence>
<evidence type="ECO:0000313" key="2">
    <source>
        <dbReference type="EMBL" id="MDO3694274.1"/>
    </source>
</evidence>
<evidence type="ECO:0000313" key="3">
    <source>
        <dbReference type="Proteomes" id="UP001168642"/>
    </source>
</evidence>
<name>A0ABT8VQM8_9FLAO</name>
<accession>A0ABT8VQM8</accession>
<sequence length="75" mass="8874">MSLINDIRHFFEKHGFDVSSRLADRMGIRTANVRLFFVYISFVTFGFSFAIYLTLAFLLRLKDMIRTKRTSVFDL</sequence>
<dbReference type="EMBL" id="JAUMIT010000002">
    <property type="protein sequence ID" value="MDO3694274.1"/>
    <property type="molecule type" value="Genomic_DNA"/>
</dbReference>
<gene>
    <name evidence="2" type="ORF">QVZ41_05345</name>
</gene>